<organism evidence="2 3">
    <name type="scientific">Venustampulla echinocandica</name>
    <dbReference type="NCBI Taxonomy" id="2656787"/>
    <lineage>
        <taxon>Eukaryota</taxon>
        <taxon>Fungi</taxon>
        <taxon>Dikarya</taxon>
        <taxon>Ascomycota</taxon>
        <taxon>Pezizomycotina</taxon>
        <taxon>Leotiomycetes</taxon>
        <taxon>Helotiales</taxon>
        <taxon>Pleuroascaceae</taxon>
        <taxon>Venustampulla</taxon>
    </lineage>
</organism>
<feature type="coiled-coil region" evidence="1">
    <location>
        <begin position="102"/>
        <end position="160"/>
    </location>
</feature>
<evidence type="ECO:0000256" key="1">
    <source>
        <dbReference type="SAM" id="Coils"/>
    </source>
</evidence>
<comment type="caution">
    <text evidence="2">The sequence shown here is derived from an EMBL/GenBank/DDBJ whole genome shotgun (WGS) entry which is preliminary data.</text>
</comment>
<proteinExistence type="predicted"/>
<gene>
    <name evidence="2" type="ORF">BP5553_08328</name>
</gene>
<dbReference type="EMBL" id="NPIC01000008">
    <property type="protein sequence ID" value="RDL33960.1"/>
    <property type="molecule type" value="Genomic_DNA"/>
</dbReference>
<keyword evidence="1" id="KW-0175">Coiled coil</keyword>
<evidence type="ECO:0000313" key="3">
    <source>
        <dbReference type="Proteomes" id="UP000254866"/>
    </source>
</evidence>
<keyword evidence="3" id="KW-1185">Reference proteome</keyword>
<dbReference type="AlphaFoldDB" id="A0A370TGE2"/>
<accession>A0A370TGE2</accession>
<sequence>MTAPNLTLAETPTTADFGTIRRTVRFGIDELKHKIADGFRELEVAHTLTATDFGPIREIVGPRLDELKNTIEDGFRDLRQELAIEPRGVSLPYSHRYPSTLERRQQLYIQQLEEERERLRGQVQANLPSSPGNTDSSASITALEARIRQLEDTIVDLVWKNQQLTDMKNAINSATQQDHDEHEHNLHPTDDHIDQAFTTIADQIHSIVQRYCIVDPSARLITPDDGTTPCSPVTLLQRELLGEWSRGLSKERLEYRIQAALFIAIQDTIFRSPYFGLEDFHRGVEGLDIERNLEKFETHLTVLDAHGVHRANIAEWRARTVQCAHWLSDSYTGWGLMPAYSSKAEQLTVGIEQLLAPITQNSQNQDLHNAVLGLCQSGFRLMLLLRLSRDDFVIEMPTEGMTIVDDNHFVYGIDGAGSQLFEEGTLFDIAFAIKGMLVRRTRSGDAQRVVSKAHVVVKSNPNLQPTVEVVPGEEEEL</sequence>
<dbReference type="Proteomes" id="UP000254866">
    <property type="component" value="Unassembled WGS sequence"/>
</dbReference>
<dbReference type="RefSeq" id="XP_031867242.1">
    <property type="nucleotide sequence ID" value="XM_032016951.1"/>
</dbReference>
<reference evidence="2 3" key="1">
    <citation type="journal article" date="2018" name="IMA Fungus">
        <title>IMA Genome-F 9: Draft genome sequence of Annulohypoxylon stygium, Aspergillus mulundensis, Berkeleyomyces basicola (syn. Thielaviopsis basicola), Ceratocystis smalleyi, two Cercospora beticola strains, Coleophoma cylindrospora, Fusarium fracticaudum, Phialophora cf. hyalina, and Morchella septimelata.</title>
        <authorList>
            <person name="Wingfield B.D."/>
            <person name="Bills G.F."/>
            <person name="Dong Y."/>
            <person name="Huang W."/>
            <person name="Nel W.J."/>
            <person name="Swalarsk-Parry B.S."/>
            <person name="Vaghefi N."/>
            <person name="Wilken P.M."/>
            <person name="An Z."/>
            <person name="de Beer Z.W."/>
            <person name="De Vos L."/>
            <person name="Chen L."/>
            <person name="Duong T.A."/>
            <person name="Gao Y."/>
            <person name="Hammerbacher A."/>
            <person name="Kikkert J.R."/>
            <person name="Li Y."/>
            <person name="Li H."/>
            <person name="Li K."/>
            <person name="Li Q."/>
            <person name="Liu X."/>
            <person name="Ma X."/>
            <person name="Naidoo K."/>
            <person name="Pethybridge S.J."/>
            <person name="Sun J."/>
            <person name="Steenkamp E.T."/>
            <person name="van der Nest M.A."/>
            <person name="van Wyk S."/>
            <person name="Wingfield M.J."/>
            <person name="Xiong C."/>
            <person name="Yue Q."/>
            <person name="Zhang X."/>
        </authorList>
    </citation>
    <scope>NUCLEOTIDE SEQUENCE [LARGE SCALE GENOMIC DNA]</scope>
    <source>
        <strain evidence="2 3">BP 5553</strain>
    </source>
</reference>
<name>A0A370TGE2_9HELO</name>
<dbReference type="GeneID" id="43601177"/>
<evidence type="ECO:0000313" key="2">
    <source>
        <dbReference type="EMBL" id="RDL33960.1"/>
    </source>
</evidence>
<protein>
    <submittedName>
        <fullName evidence="2">Uncharacterized protein</fullName>
    </submittedName>
</protein>